<sequence>MNSDKDSDIDHDLKWAKNNGDFSEMIENMFEWNVMGTLSDGDRVFYINENVNEEIIEEEVRNEYHVNIFENLSSEDIIVEEEEIIEMSGVSLYEGCYDIEMKFIEEDFVNNYDVSKVTAYPFSENGQNRRENISEKFIKDCKKEKLQLDNRIHDLKDMQDAHENMVF</sequence>
<gene>
    <name evidence="1" type="ORF">C1645_737954</name>
</gene>
<comment type="caution">
    <text evidence="1">The sequence shown here is derived from an EMBL/GenBank/DDBJ whole genome shotgun (WGS) entry which is preliminary data.</text>
</comment>
<organism evidence="1 2">
    <name type="scientific">Glomus cerebriforme</name>
    <dbReference type="NCBI Taxonomy" id="658196"/>
    <lineage>
        <taxon>Eukaryota</taxon>
        <taxon>Fungi</taxon>
        <taxon>Fungi incertae sedis</taxon>
        <taxon>Mucoromycota</taxon>
        <taxon>Glomeromycotina</taxon>
        <taxon>Glomeromycetes</taxon>
        <taxon>Glomerales</taxon>
        <taxon>Glomeraceae</taxon>
        <taxon>Glomus</taxon>
    </lineage>
</organism>
<evidence type="ECO:0000313" key="2">
    <source>
        <dbReference type="Proteomes" id="UP000265703"/>
    </source>
</evidence>
<dbReference type="EMBL" id="QKYT01000185">
    <property type="protein sequence ID" value="RIA90312.1"/>
    <property type="molecule type" value="Genomic_DNA"/>
</dbReference>
<accession>A0A397SXC3</accession>
<proteinExistence type="predicted"/>
<dbReference type="AlphaFoldDB" id="A0A397SXC3"/>
<protein>
    <submittedName>
        <fullName evidence="1">Uncharacterized protein</fullName>
    </submittedName>
</protein>
<dbReference type="Proteomes" id="UP000265703">
    <property type="component" value="Unassembled WGS sequence"/>
</dbReference>
<name>A0A397SXC3_9GLOM</name>
<dbReference type="OrthoDB" id="2351464at2759"/>
<evidence type="ECO:0000313" key="1">
    <source>
        <dbReference type="EMBL" id="RIA90312.1"/>
    </source>
</evidence>
<keyword evidence="2" id="KW-1185">Reference proteome</keyword>
<reference evidence="1 2" key="1">
    <citation type="submission" date="2018-06" db="EMBL/GenBank/DDBJ databases">
        <title>Comparative genomics reveals the genomic features of Rhizophagus irregularis, R. cerebriforme, R. diaphanum and Gigaspora rosea, and their symbiotic lifestyle signature.</title>
        <authorList>
            <person name="Morin E."/>
            <person name="San Clemente H."/>
            <person name="Chen E.C.H."/>
            <person name="De La Providencia I."/>
            <person name="Hainaut M."/>
            <person name="Kuo A."/>
            <person name="Kohler A."/>
            <person name="Murat C."/>
            <person name="Tang N."/>
            <person name="Roy S."/>
            <person name="Loubradou J."/>
            <person name="Henrissat B."/>
            <person name="Grigoriev I.V."/>
            <person name="Corradi N."/>
            <person name="Roux C."/>
            <person name="Martin F.M."/>
        </authorList>
    </citation>
    <scope>NUCLEOTIDE SEQUENCE [LARGE SCALE GENOMIC DNA]</scope>
    <source>
        <strain evidence="1 2">DAOM 227022</strain>
    </source>
</reference>